<proteinExistence type="predicted"/>
<protein>
    <submittedName>
        <fullName evidence="1">Uncharacterized protein</fullName>
    </submittedName>
</protein>
<sequence length="387" mass="44039">MPFGQLVIGSPGSGKTTYCHGMYQFLKALGRPVKVVNLDPANVNLPYPCHVDLNQLITVKDVMEEYELGPNAAMIYCVEYLEKNLDWLMQRLFKNKVGKEGGRAEEEGEEVERGMEYLLFDLPGQVELSTNHPSLRRIVSRLGKELDLRLVAVHLTDASHITDASRYVSLLLLALRAMLTLELPHINVLSKVDLLGDRASSGELSFNLDFYTQVQDLSYLENLLQQDGGRRNPKFASLNRTICEIVEDYGLVQFETLSVEDKRSMFRLLQMLDKAVGYVYEEEGDGLLDEHGQEIQGRFEPGHPISTAAGGASASALFSVADRGLPPGWGDPLEVQERWVDHRKEWDEWEGEQKLEQEEKRWEGKVWDQIRKVTQEEKKKEEEERTA</sequence>
<dbReference type="Proteomes" id="UP000245626">
    <property type="component" value="Unassembled WGS sequence"/>
</dbReference>
<dbReference type="EMBL" id="KZ819776">
    <property type="protein sequence ID" value="PWN52449.1"/>
    <property type="molecule type" value="Genomic_DNA"/>
</dbReference>
<organism evidence="1 2">
    <name type="scientific">Violaceomyces palustris</name>
    <dbReference type="NCBI Taxonomy" id="1673888"/>
    <lineage>
        <taxon>Eukaryota</taxon>
        <taxon>Fungi</taxon>
        <taxon>Dikarya</taxon>
        <taxon>Basidiomycota</taxon>
        <taxon>Ustilaginomycotina</taxon>
        <taxon>Ustilaginomycetes</taxon>
        <taxon>Violaceomycetales</taxon>
        <taxon>Violaceomycetaceae</taxon>
        <taxon>Violaceomyces</taxon>
    </lineage>
</organism>
<evidence type="ECO:0000313" key="1">
    <source>
        <dbReference type="EMBL" id="PWN52449.1"/>
    </source>
</evidence>
<reference evidence="1 2" key="1">
    <citation type="journal article" date="2018" name="Mol. Biol. Evol.">
        <title>Broad Genomic Sampling Reveals a Smut Pathogenic Ancestry of the Fungal Clade Ustilaginomycotina.</title>
        <authorList>
            <person name="Kijpornyongpan T."/>
            <person name="Mondo S.J."/>
            <person name="Barry K."/>
            <person name="Sandor L."/>
            <person name="Lee J."/>
            <person name="Lipzen A."/>
            <person name="Pangilinan J."/>
            <person name="LaButti K."/>
            <person name="Hainaut M."/>
            <person name="Henrissat B."/>
            <person name="Grigoriev I.V."/>
            <person name="Spatafora J.W."/>
            <person name="Aime M.C."/>
        </authorList>
    </citation>
    <scope>NUCLEOTIDE SEQUENCE [LARGE SCALE GENOMIC DNA]</scope>
    <source>
        <strain evidence="1 2">SA 807</strain>
    </source>
</reference>
<evidence type="ECO:0000313" key="2">
    <source>
        <dbReference type="Proteomes" id="UP000245626"/>
    </source>
</evidence>
<keyword evidence="2" id="KW-1185">Reference proteome</keyword>
<name>A0ACD0P3C7_9BASI</name>
<gene>
    <name evidence="1" type="ORF">IE53DRAFT_326640</name>
</gene>
<accession>A0ACD0P3C7</accession>